<dbReference type="PANTHER" id="PTHR42760:SF133">
    <property type="entry name" value="3-OXOACYL-[ACYL-CARRIER-PROTEIN] REDUCTASE"/>
    <property type="match status" value="1"/>
</dbReference>
<keyword evidence="2 4" id="KW-0560">Oxidoreductase</keyword>
<organism evidence="4 5">
    <name type="scientific">Aciditerrimonas ferrireducens</name>
    <dbReference type="NCBI Taxonomy" id="667306"/>
    <lineage>
        <taxon>Bacteria</taxon>
        <taxon>Bacillati</taxon>
        <taxon>Actinomycetota</taxon>
        <taxon>Acidimicrobiia</taxon>
        <taxon>Acidimicrobiales</taxon>
        <taxon>Acidimicrobiaceae</taxon>
        <taxon>Aciditerrimonas</taxon>
    </lineage>
</organism>
<evidence type="ECO:0000256" key="2">
    <source>
        <dbReference type="ARBA" id="ARBA00023002"/>
    </source>
</evidence>
<protein>
    <submittedName>
        <fullName evidence="4">SDR family NAD(P)-dependent oxidoreductase</fullName>
        <ecNumber evidence="4">1.1.1.-</ecNumber>
    </submittedName>
</protein>
<dbReference type="Proteomes" id="UP001589788">
    <property type="component" value="Unassembled WGS sequence"/>
</dbReference>
<evidence type="ECO:0000259" key="3">
    <source>
        <dbReference type="SMART" id="SM00822"/>
    </source>
</evidence>
<dbReference type="SUPFAM" id="SSF51735">
    <property type="entry name" value="NAD(P)-binding Rossmann-fold domains"/>
    <property type="match status" value="1"/>
</dbReference>
<comment type="caution">
    <text evidence="4">The sequence shown here is derived from an EMBL/GenBank/DDBJ whole genome shotgun (WGS) entry which is preliminary data.</text>
</comment>
<proteinExistence type="inferred from homology"/>
<dbReference type="RefSeq" id="WP_377790395.1">
    <property type="nucleotide sequence ID" value="NZ_JBHLYQ010000150.1"/>
</dbReference>
<dbReference type="EMBL" id="JBHLYQ010000150">
    <property type="protein sequence ID" value="MFC0082759.1"/>
    <property type="molecule type" value="Genomic_DNA"/>
</dbReference>
<dbReference type="Pfam" id="PF13561">
    <property type="entry name" value="adh_short_C2"/>
    <property type="match status" value="1"/>
</dbReference>
<dbReference type="SMART" id="SM00822">
    <property type="entry name" value="PKS_KR"/>
    <property type="match status" value="1"/>
</dbReference>
<dbReference type="PRINTS" id="PR00080">
    <property type="entry name" value="SDRFAMILY"/>
</dbReference>
<accession>A0ABV6C4Y8</accession>
<dbReference type="EC" id="1.1.1.-" evidence="4"/>
<feature type="domain" description="Ketoreductase" evidence="3">
    <location>
        <begin position="20"/>
        <end position="205"/>
    </location>
</feature>
<evidence type="ECO:0000313" key="5">
    <source>
        <dbReference type="Proteomes" id="UP001589788"/>
    </source>
</evidence>
<dbReference type="PRINTS" id="PR00081">
    <property type="entry name" value="GDHRDH"/>
</dbReference>
<sequence length="265" mass="27395">MTPEPGPERPGQPIVDLRGRVVVVTGGSAGIGLGIARGVVRAGGAVALWARRLDRAEQAAAELTDLGGTALAVACDVAEEAQVEAAMAQTLAHFGRLDALVANAGIGARRTPVTELSLAEWRSVLAVNLDGAFLTLRAAARQLIGQAEGGALVAVSSTAAIHGPARQSPYAASKTALLGLVRSLAVELARHRIRVNALLPGWTETELTAPALADARFVAVTTQRTPVRRWATPADFEAVGAFLCDPTVAFHTGDTLVVDGGYTVF</sequence>
<evidence type="ECO:0000313" key="4">
    <source>
        <dbReference type="EMBL" id="MFC0082759.1"/>
    </source>
</evidence>
<dbReference type="InterPro" id="IPR057326">
    <property type="entry name" value="KR_dom"/>
</dbReference>
<dbReference type="InterPro" id="IPR002347">
    <property type="entry name" value="SDR_fam"/>
</dbReference>
<dbReference type="PANTHER" id="PTHR42760">
    <property type="entry name" value="SHORT-CHAIN DEHYDROGENASES/REDUCTASES FAMILY MEMBER"/>
    <property type="match status" value="1"/>
</dbReference>
<dbReference type="PROSITE" id="PS00061">
    <property type="entry name" value="ADH_SHORT"/>
    <property type="match status" value="1"/>
</dbReference>
<name>A0ABV6C4Y8_9ACTN</name>
<evidence type="ECO:0000256" key="1">
    <source>
        <dbReference type="ARBA" id="ARBA00006484"/>
    </source>
</evidence>
<keyword evidence="5" id="KW-1185">Reference proteome</keyword>
<comment type="similarity">
    <text evidence="1">Belongs to the short-chain dehydrogenases/reductases (SDR) family.</text>
</comment>
<dbReference type="Gene3D" id="3.40.50.720">
    <property type="entry name" value="NAD(P)-binding Rossmann-like Domain"/>
    <property type="match status" value="1"/>
</dbReference>
<reference evidence="4 5" key="1">
    <citation type="submission" date="2024-09" db="EMBL/GenBank/DDBJ databases">
        <authorList>
            <person name="Sun Q."/>
            <person name="Mori K."/>
        </authorList>
    </citation>
    <scope>NUCLEOTIDE SEQUENCE [LARGE SCALE GENOMIC DNA]</scope>
    <source>
        <strain evidence="4 5">JCM 15389</strain>
    </source>
</reference>
<dbReference type="GO" id="GO:0016491">
    <property type="term" value="F:oxidoreductase activity"/>
    <property type="evidence" value="ECO:0007669"/>
    <property type="project" value="UniProtKB-KW"/>
</dbReference>
<dbReference type="InterPro" id="IPR036291">
    <property type="entry name" value="NAD(P)-bd_dom_sf"/>
</dbReference>
<dbReference type="InterPro" id="IPR020904">
    <property type="entry name" value="Sc_DH/Rdtase_CS"/>
</dbReference>
<gene>
    <name evidence="4" type="ORF">ACFFRE_11515</name>
</gene>